<dbReference type="Pfam" id="PF04978">
    <property type="entry name" value="MST"/>
    <property type="match status" value="1"/>
</dbReference>
<gene>
    <name evidence="1" type="ORF">FDO65_12250</name>
</gene>
<dbReference type="SUPFAM" id="SSF109854">
    <property type="entry name" value="DinB/YfiT-like putative metalloenzymes"/>
    <property type="match status" value="1"/>
</dbReference>
<accession>A0A4U6QEC4</accession>
<dbReference type="InterPro" id="IPR034660">
    <property type="entry name" value="DinB/YfiT-like"/>
</dbReference>
<dbReference type="EMBL" id="SZZH01000003">
    <property type="protein sequence ID" value="TKV58342.1"/>
    <property type="molecule type" value="Genomic_DNA"/>
</dbReference>
<name>A0A4U6QEC4_9ACTN</name>
<protein>
    <submittedName>
        <fullName evidence="1">DUF664 domain-containing protein</fullName>
    </submittedName>
</protein>
<keyword evidence="2" id="KW-1185">Reference proteome</keyword>
<dbReference type="RefSeq" id="WP_137450005.1">
    <property type="nucleotide sequence ID" value="NZ_SZZH01000003.1"/>
</dbReference>
<reference evidence="1 2" key="1">
    <citation type="submission" date="2019-05" db="EMBL/GenBank/DDBJ databases">
        <title>Nakamurella sp. N5BH11, whole genome shotgun sequence.</title>
        <authorList>
            <person name="Tuo L."/>
        </authorList>
    </citation>
    <scope>NUCLEOTIDE SEQUENCE [LARGE SCALE GENOMIC DNA]</scope>
    <source>
        <strain evidence="1 2">N5BH11</strain>
    </source>
</reference>
<dbReference type="NCBIfam" id="NF047843">
    <property type="entry name" value="MST_Rv0443"/>
    <property type="match status" value="1"/>
</dbReference>
<proteinExistence type="predicted"/>
<dbReference type="OrthoDB" id="2363925at2"/>
<evidence type="ECO:0000313" key="1">
    <source>
        <dbReference type="EMBL" id="TKV58342.1"/>
    </source>
</evidence>
<comment type="caution">
    <text evidence="1">The sequence shown here is derived from an EMBL/GenBank/DDBJ whole genome shotgun (WGS) entry which is preliminary data.</text>
</comment>
<dbReference type="AlphaFoldDB" id="A0A4U6QEC4"/>
<evidence type="ECO:0000313" key="2">
    <source>
        <dbReference type="Proteomes" id="UP000306985"/>
    </source>
</evidence>
<dbReference type="Proteomes" id="UP000306985">
    <property type="component" value="Unassembled WGS sequence"/>
</dbReference>
<dbReference type="InterPro" id="IPR007061">
    <property type="entry name" value="MST-like"/>
</dbReference>
<dbReference type="Gene3D" id="1.20.120.450">
    <property type="entry name" value="dinb family like domain"/>
    <property type="match status" value="1"/>
</dbReference>
<organism evidence="1 2">
    <name type="scientific">Nakamurella flava</name>
    <dbReference type="NCBI Taxonomy" id="2576308"/>
    <lineage>
        <taxon>Bacteria</taxon>
        <taxon>Bacillati</taxon>
        <taxon>Actinomycetota</taxon>
        <taxon>Actinomycetes</taxon>
        <taxon>Nakamurellales</taxon>
        <taxon>Nakamurellaceae</taxon>
        <taxon>Nakamurella</taxon>
    </lineage>
</organism>
<sequence>MNTAELLIEGYGRIAQEVESVLDGLGGSDDPVLTHRVDPEANTVAWLIWHLARVQDDHLAGVADSEQVWTAGGFAERFALPFDDAEIGYGQDAGDVAQVRVAAADLSAYHRAVHERSVEYLGGLTDHDLDRIVDRNWDPPVTLAVRLVSVLSDCLQHAGQAAYVRGVVERSAPSGR</sequence>